<dbReference type="Proteomes" id="UP000789342">
    <property type="component" value="Unassembled WGS sequence"/>
</dbReference>
<keyword evidence="6 7" id="KW-0496">Mitochondrion</keyword>
<reference evidence="10" key="1">
    <citation type="submission" date="2021-06" db="EMBL/GenBank/DDBJ databases">
        <authorList>
            <person name="Kallberg Y."/>
            <person name="Tangrot J."/>
            <person name="Rosling A."/>
        </authorList>
    </citation>
    <scope>NUCLEOTIDE SEQUENCE</scope>
    <source>
        <strain evidence="10">CL551</strain>
    </source>
</reference>
<comment type="caution">
    <text evidence="10">The sequence shown here is derived from an EMBL/GenBank/DDBJ whole genome shotgun (WGS) entry which is preliminary data.</text>
</comment>
<dbReference type="SUPFAM" id="SSF55874">
    <property type="entry name" value="ATPase domain of HSP90 chaperone/DNA topoisomerase II/histidine kinase"/>
    <property type="match status" value="1"/>
</dbReference>
<name>A0A9N9F130_9GLOM</name>
<dbReference type="GO" id="GO:0005524">
    <property type="term" value="F:ATP binding"/>
    <property type="evidence" value="ECO:0007669"/>
    <property type="project" value="UniProtKB-UniRule"/>
</dbReference>
<accession>A0A9N9F130</accession>
<comment type="similarity">
    <text evidence="1 7">Belongs to the PDK/BCKDK protein kinase family.</text>
</comment>
<dbReference type="GO" id="GO:0005759">
    <property type="term" value="C:mitochondrial matrix"/>
    <property type="evidence" value="ECO:0007669"/>
    <property type="project" value="UniProtKB-SubCell"/>
</dbReference>
<dbReference type="Pfam" id="PF10436">
    <property type="entry name" value="BCDHK_Adom3"/>
    <property type="match status" value="1"/>
</dbReference>
<proteinExistence type="inferred from homology"/>
<evidence type="ECO:0000259" key="9">
    <source>
        <dbReference type="Pfam" id="PF10436"/>
    </source>
</evidence>
<dbReference type="InterPro" id="IPR039028">
    <property type="entry name" value="BCKD/PDK"/>
</dbReference>
<evidence type="ECO:0000256" key="5">
    <source>
        <dbReference type="ARBA" id="ARBA00022840"/>
    </source>
</evidence>
<evidence type="ECO:0000256" key="4">
    <source>
        <dbReference type="ARBA" id="ARBA00022777"/>
    </source>
</evidence>
<feature type="non-terminal residue" evidence="10">
    <location>
        <position position="1"/>
    </location>
</feature>
<gene>
    <name evidence="10" type="ORF">AMORRO_LOCUS3338</name>
</gene>
<keyword evidence="5 7" id="KW-0067">ATP-binding</keyword>
<keyword evidence="2 7" id="KW-0808">Transferase</keyword>
<feature type="domain" description="Histidine kinase/HSP90-like ATPase" evidence="8">
    <location>
        <begin position="232"/>
        <end position="377"/>
    </location>
</feature>
<dbReference type="InterPro" id="IPR036890">
    <property type="entry name" value="HATPase_C_sf"/>
</dbReference>
<dbReference type="GO" id="GO:0004740">
    <property type="term" value="F:pyruvate dehydrogenase (acetyl-transferring) kinase activity"/>
    <property type="evidence" value="ECO:0007669"/>
    <property type="project" value="TreeGrafter"/>
</dbReference>
<organism evidence="10 11">
    <name type="scientific">Acaulospora morrowiae</name>
    <dbReference type="NCBI Taxonomy" id="94023"/>
    <lineage>
        <taxon>Eukaryota</taxon>
        <taxon>Fungi</taxon>
        <taxon>Fungi incertae sedis</taxon>
        <taxon>Mucoromycota</taxon>
        <taxon>Glomeromycotina</taxon>
        <taxon>Glomeromycetes</taxon>
        <taxon>Diversisporales</taxon>
        <taxon>Acaulosporaceae</taxon>
        <taxon>Acaulospora</taxon>
    </lineage>
</organism>
<keyword evidence="11" id="KW-1185">Reference proteome</keyword>
<dbReference type="EMBL" id="CAJVPV010001614">
    <property type="protein sequence ID" value="CAG8502829.1"/>
    <property type="molecule type" value="Genomic_DNA"/>
</dbReference>
<evidence type="ECO:0000256" key="3">
    <source>
        <dbReference type="ARBA" id="ARBA00022741"/>
    </source>
</evidence>
<dbReference type="SUPFAM" id="SSF69012">
    <property type="entry name" value="alpha-ketoacid dehydrogenase kinase, N-terminal domain"/>
    <property type="match status" value="1"/>
</dbReference>
<dbReference type="InterPro" id="IPR018955">
    <property type="entry name" value="BCDHK/PDK_N"/>
</dbReference>
<dbReference type="PANTHER" id="PTHR11947:SF25">
    <property type="entry name" value="[PYRUVATE DEHYDROGENASE (ACETYL-TRANSFERRING)] KINASE 2, MITOCHONDRIAL"/>
    <property type="match status" value="1"/>
</dbReference>
<evidence type="ECO:0000256" key="6">
    <source>
        <dbReference type="ARBA" id="ARBA00023128"/>
    </source>
</evidence>
<evidence type="ECO:0000256" key="2">
    <source>
        <dbReference type="ARBA" id="ARBA00022679"/>
    </source>
</evidence>
<dbReference type="Gene3D" id="3.30.565.10">
    <property type="entry name" value="Histidine kinase-like ATPase, C-terminal domain"/>
    <property type="match status" value="1"/>
</dbReference>
<dbReference type="GO" id="GO:0010906">
    <property type="term" value="P:regulation of glucose metabolic process"/>
    <property type="evidence" value="ECO:0007669"/>
    <property type="project" value="TreeGrafter"/>
</dbReference>
<evidence type="ECO:0000313" key="11">
    <source>
        <dbReference type="Proteomes" id="UP000789342"/>
    </source>
</evidence>
<dbReference type="InterPro" id="IPR036784">
    <property type="entry name" value="AK/P_DHK_N_sf"/>
</dbReference>
<evidence type="ECO:0000256" key="7">
    <source>
        <dbReference type="RuleBase" id="RU366032"/>
    </source>
</evidence>
<comment type="subcellular location">
    <subcellularLocation>
        <location evidence="7">Mitochondrion matrix</location>
    </subcellularLocation>
</comment>
<dbReference type="PANTHER" id="PTHR11947">
    <property type="entry name" value="PYRUVATE DEHYDROGENASE KINASE"/>
    <property type="match status" value="1"/>
</dbReference>
<sequence>AYSPQHFYQNRILDQYVAKRANKITLRQLIVFGRNLSEERIIRSGNYVRTELAIRLAHRIRNFQNLPFIVGTNPHIAKVYDLYWTAFETFIKFPPIKTMADNDEFCKVLKTLLKDHLVVIPQLAMGIMECGEHLTAEQVNRFMNTMLRSRISRRVLAEQQIALTENWHDPGYGYGSDESGEYIGVVSTKCNAKEIVEKCAEMTNNLCKTIYNIESPAVIIDGGNDTVFSYIPDHIEYIIYELLKNSMRGVLEKHGSLLSQSPPPKDTQAQLPPILVTICSGLTDIYIRISDQGGGIPDRIYPHIWSFWHASNDKKISHKFTNFSKVPQMAGTVQENISPDLRLGIGLPMSKVYAEYLGGELTIFTMDGYGTDAYIKITKLGNKEENLV</sequence>
<dbReference type="OrthoDB" id="407390at2759"/>
<dbReference type="Pfam" id="PF02518">
    <property type="entry name" value="HATPase_c"/>
    <property type="match status" value="1"/>
</dbReference>
<dbReference type="InterPro" id="IPR003594">
    <property type="entry name" value="HATPase_dom"/>
</dbReference>
<keyword evidence="3 7" id="KW-0547">Nucleotide-binding</keyword>
<feature type="domain" description="Branched-chain alpha-ketoacid dehydrogenase kinase/Pyruvate dehydrogenase kinase N-terminal" evidence="9">
    <location>
        <begin position="24"/>
        <end position="186"/>
    </location>
</feature>
<evidence type="ECO:0000256" key="1">
    <source>
        <dbReference type="ARBA" id="ARBA00006155"/>
    </source>
</evidence>
<dbReference type="EC" id="2.7.11.-" evidence="7"/>
<keyword evidence="4 7" id="KW-0418">Kinase</keyword>
<dbReference type="Gene3D" id="1.20.140.20">
    <property type="entry name" value="Alpha-ketoacid/pyruvate dehydrogenase kinase, N-terminal domain"/>
    <property type="match status" value="1"/>
</dbReference>
<evidence type="ECO:0000259" key="8">
    <source>
        <dbReference type="Pfam" id="PF02518"/>
    </source>
</evidence>
<evidence type="ECO:0000313" key="10">
    <source>
        <dbReference type="EMBL" id="CAG8502829.1"/>
    </source>
</evidence>
<protein>
    <recommendedName>
        <fullName evidence="7">Protein-serine/threonine kinase</fullName>
        <ecNumber evidence="7">2.7.11.-</ecNumber>
    </recommendedName>
</protein>
<dbReference type="AlphaFoldDB" id="A0A9N9F130"/>